<sequence length="596" mass="68878">MDWTTVLRSLQSDFIKRLKSGCLLHCQKEGEYSELTIISGERLRILRDFCWEMAEKYKRAGTVRDVFISNLKGKLGEEVVKERLADLITEIDYAKRFGGDGNVDFTLLSDPTIGIEVKSRSGTFDKVRWSLSVEEVRKNAVVVCVLIQEQVNEAQSKFNLILAGFLPTKMIKLKTGKISFGIDQLFHGSGLRCYLEEIQSARIETVSETRSQEVKSQEPRSQELRNQEPRNQEPRNQELRNQELKNKELEHQELKYQELRNKAINHRIYGDHIGQRKLVSSHSGGLSIESRLRSGTELYSFYVKLGDRFLEKTEYERAMENYTQALQIKPNETEIYYKRGFAKYQLGNYQGAIEDCTWVITNHPNYVKAYNYLGDARYQLGDYEGAIADYSEVIRLNPFDANAYINRADARYNLGDKQGAIEDYVHAIDINPDRNYSYENLTQVPNNPENHLEISQAKEIIQGINPEDVDAYKNRGNNRYDLGDYRGAILDYTRIIELDPDPEIYVKRGDAYYDFGDKKAAIADYTEAIQINPDNAATYNKRGDIFYELEDKEAAITDFQKAAEIYQQQGKLTEHKQAREKILDLEIEESLDILNF</sequence>
<name>A0A0V7ZLB5_9CYAN</name>
<keyword evidence="1" id="KW-0677">Repeat</keyword>
<reference evidence="5 6" key="1">
    <citation type="journal article" date="2015" name="Genome Announc.">
        <title>Draft Genome of the Euendolithic (true boring) Cyanobacterium Mastigocoleus testarum strain BC008.</title>
        <authorList>
            <person name="Guida B.S."/>
            <person name="Garcia-Pichel F."/>
        </authorList>
    </citation>
    <scope>NUCLEOTIDE SEQUENCE [LARGE SCALE GENOMIC DNA]</scope>
    <source>
        <strain evidence="5 6">BC008</strain>
    </source>
</reference>
<proteinExistence type="predicted"/>
<feature type="repeat" description="TPR" evidence="3">
    <location>
        <begin position="299"/>
        <end position="332"/>
    </location>
</feature>
<keyword evidence="6" id="KW-1185">Reference proteome</keyword>
<accession>A0A0V7ZLB5</accession>
<dbReference type="PANTHER" id="PTHR44858:SF1">
    <property type="entry name" value="UDP-N-ACETYLGLUCOSAMINE--PEPTIDE N-ACETYLGLUCOSAMINYLTRANSFERASE SPINDLY-RELATED"/>
    <property type="match status" value="1"/>
</dbReference>
<comment type="caution">
    <text evidence="5">The sequence shown here is derived from an EMBL/GenBank/DDBJ whole genome shotgun (WGS) entry which is preliminary data.</text>
</comment>
<dbReference type="Gene3D" id="1.25.40.10">
    <property type="entry name" value="Tetratricopeptide repeat domain"/>
    <property type="match status" value="3"/>
</dbReference>
<dbReference type="InterPro" id="IPR050498">
    <property type="entry name" value="Ycf3"/>
</dbReference>
<evidence type="ECO:0000313" key="5">
    <source>
        <dbReference type="EMBL" id="KST65182.1"/>
    </source>
</evidence>
<keyword evidence="2 3" id="KW-0802">TPR repeat</keyword>
<dbReference type="EMBL" id="LMTZ01000111">
    <property type="protein sequence ID" value="KST65182.1"/>
    <property type="molecule type" value="Genomic_DNA"/>
</dbReference>
<dbReference type="GO" id="GO:0046813">
    <property type="term" value="P:receptor-mediated virion attachment to host cell"/>
    <property type="evidence" value="ECO:0007669"/>
    <property type="project" value="TreeGrafter"/>
</dbReference>
<dbReference type="InterPro" id="IPR019734">
    <property type="entry name" value="TPR_rpt"/>
</dbReference>
<dbReference type="PANTHER" id="PTHR44858">
    <property type="entry name" value="TETRATRICOPEPTIDE REPEAT PROTEIN 6"/>
    <property type="match status" value="1"/>
</dbReference>
<dbReference type="PROSITE" id="PS50293">
    <property type="entry name" value="TPR_REGION"/>
    <property type="match status" value="3"/>
</dbReference>
<protein>
    <submittedName>
        <fullName evidence="5">Uncharacterized protein</fullName>
    </submittedName>
</protein>
<dbReference type="RefSeq" id="WP_058184071.1">
    <property type="nucleotide sequence ID" value="NZ_LMTZ01000111.1"/>
</dbReference>
<dbReference type="AlphaFoldDB" id="A0A0V7ZLB5"/>
<dbReference type="OrthoDB" id="417642at2"/>
<dbReference type="SMART" id="SM00028">
    <property type="entry name" value="TPR"/>
    <property type="match status" value="7"/>
</dbReference>
<evidence type="ECO:0000256" key="1">
    <source>
        <dbReference type="ARBA" id="ARBA00022737"/>
    </source>
</evidence>
<dbReference type="PROSITE" id="PS50005">
    <property type="entry name" value="TPR"/>
    <property type="match status" value="5"/>
</dbReference>
<dbReference type="GO" id="GO:0009279">
    <property type="term" value="C:cell outer membrane"/>
    <property type="evidence" value="ECO:0007669"/>
    <property type="project" value="TreeGrafter"/>
</dbReference>
<organism evidence="5 6">
    <name type="scientific">Mastigocoleus testarum BC008</name>
    <dbReference type="NCBI Taxonomy" id="371196"/>
    <lineage>
        <taxon>Bacteria</taxon>
        <taxon>Bacillati</taxon>
        <taxon>Cyanobacteriota</taxon>
        <taxon>Cyanophyceae</taxon>
        <taxon>Nostocales</taxon>
        <taxon>Hapalosiphonaceae</taxon>
        <taxon>Mastigocoleus</taxon>
    </lineage>
</organism>
<dbReference type="SUPFAM" id="SSF48452">
    <property type="entry name" value="TPR-like"/>
    <property type="match status" value="2"/>
</dbReference>
<evidence type="ECO:0000313" key="6">
    <source>
        <dbReference type="Proteomes" id="UP000053372"/>
    </source>
</evidence>
<feature type="repeat" description="TPR" evidence="3">
    <location>
        <begin position="502"/>
        <end position="535"/>
    </location>
</feature>
<dbReference type="Pfam" id="PF13414">
    <property type="entry name" value="TPR_11"/>
    <property type="match status" value="3"/>
</dbReference>
<evidence type="ECO:0000256" key="3">
    <source>
        <dbReference type="PROSITE-ProRule" id="PRU00339"/>
    </source>
</evidence>
<feature type="repeat" description="TPR" evidence="3">
    <location>
        <begin position="536"/>
        <end position="569"/>
    </location>
</feature>
<dbReference type="Proteomes" id="UP000053372">
    <property type="component" value="Unassembled WGS sequence"/>
</dbReference>
<dbReference type="Pfam" id="PF00515">
    <property type="entry name" value="TPR_1"/>
    <property type="match status" value="1"/>
</dbReference>
<feature type="repeat" description="TPR" evidence="3">
    <location>
        <begin position="367"/>
        <end position="400"/>
    </location>
</feature>
<feature type="region of interest" description="Disordered" evidence="4">
    <location>
        <begin position="207"/>
        <end position="247"/>
    </location>
</feature>
<dbReference type="InterPro" id="IPR011990">
    <property type="entry name" value="TPR-like_helical_dom_sf"/>
</dbReference>
<gene>
    <name evidence="5" type="ORF">BC008_20525</name>
</gene>
<feature type="repeat" description="TPR" evidence="3">
    <location>
        <begin position="401"/>
        <end position="434"/>
    </location>
</feature>
<evidence type="ECO:0000256" key="4">
    <source>
        <dbReference type="SAM" id="MobiDB-lite"/>
    </source>
</evidence>
<evidence type="ECO:0000256" key="2">
    <source>
        <dbReference type="ARBA" id="ARBA00022803"/>
    </source>
</evidence>